<dbReference type="GO" id="GO:0009307">
    <property type="term" value="P:DNA restriction-modification system"/>
    <property type="evidence" value="ECO:0007669"/>
    <property type="project" value="InterPro"/>
</dbReference>
<dbReference type="InterPro" id="IPR012263">
    <property type="entry name" value="M_m6A_EcoRV"/>
</dbReference>
<organism evidence="7 8">
    <name type="scientific">Capnocytophaga leadbetteri</name>
    <dbReference type="NCBI Taxonomy" id="327575"/>
    <lineage>
        <taxon>Bacteria</taxon>
        <taxon>Pseudomonadati</taxon>
        <taxon>Bacteroidota</taxon>
        <taxon>Flavobacteriia</taxon>
        <taxon>Flavobacteriales</taxon>
        <taxon>Flavobacteriaceae</taxon>
        <taxon>Capnocytophaga</taxon>
    </lineage>
</organism>
<reference evidence="7 8" key="1">
    <citation type="submission" date="2018-04" db="EMBL/GenBank/DDBJ databases">
        <title>Genomic Encyclopedia of Archaeal and Bacterial Type Strains, Phase II (KMG-II): from individual species to whole genera.</title>
        <authorList>
            <person name="Goeker M."/>
        </authorList>
    </citation>
    <scope>NUCLEOTIDE SEQUENCE [LARGE SCALE GENOMIC DNA]</scope>
    <source>
        <strain evidence="7 8">DSM 22902</strain>
    </source>
</reference>
<evidence type="ECO:0000256" key="3">
    <source>
        <dbReference type="ARBA" id="ARBA00022603"/>
    </source>
</evidence>
<dbReference type="SUPFAM" id="SSF53335">
    <property type="entry name" value="S-adenosyl-L-methionine-dependent methyltransferases"/>
    <property type="match status" value="1"/>
</dbReference>
<evidence type="ECO:0000256" key="5">
    <source>
        <dbReference type="ARBA" id="ARBA00022691"/>
    </source>
</evidence>
<dbReference type="GO" id="GO:1904047">
    <property type="term" value="F:S-adenosyl-L-methionine binding"/>
    <property type="evidence" value="ECO:0007669"/>
    <property type="project" value="TreeGrafter"/>
</dbReference>
<comment type="similarity">
    <text evidence="1">Belongs to the N(4)/N(6)-methyltransferase family.</text>
</comment>
<keyword evidence="5" id="KW-0949">S-adenosyl-L-methionine</keyword>
<comment type="caution">
    <text evidence="7">The sequence shown here is derived from an EMBL/GenBank/DDBJ whole genome shotgun (WGS) entry which is preliminary data.</text>
</comment>
<dbReference type="GO" id="GO:0032259">
    <property type="term" value="P:methylation"/>
    <property type="evidence" value="ECO:0007669"/>
    <property type="project" value="UniProtKB-KW"/>
</dbReference>
<dbReference type="PANTHER" id="PTHR30481">
    <property type="entry name" value="DNA ADENINE METHYLASE"/>
    <property type="match status" value="1"/>
</dbReference>
<proteinExistence type="inferred from homology"/>
<sequence length="280" mass="32647">MIKSPLRYPGGKSRAIGTISQILPSFDEFREPFVGGGSVFVYLKQLFPKKKFWVNDLYFELFKFWEMSQKNTAGLIQKIQEWRTSYPVGKDLYQFLNTHLDSFDDIERATAFFIYNRITFSGTSLSGGYSEAAFRGRFTESSIQRLSEFATLVHHNTQITNLDYQEVVEKKGKNVFIFLDPPYYSATKSALYGKNGHLHKAFDHQKFAQTMQQCKHKWLITYDDSEYIRELFSFANITPWTPTYGMRNVTDSSDQKGKELFISNYPLNKTQQEGQLKFIF</sequence>
<dbReference type="Proteomes" id="UP000243985">
    <property type="component" value="Unassembled WGS sequence"/>
</dbReference>
<dbReference type="GO" id="GO:0043565">
    <property type="term" value="F:sequence-specific DNA binding"/>
    <property type="evidence" value="ECO:0007669"/>
    <property type="project" value="TreeGrafter"/>
</dbReference>
<dbReference type="InterPro" id="IPR012327">
    <property type="entry name" value="MeTrfase_D12"/>
</dbReference>
<keyword evidence="3 7" id="KW-0489">Methyltransferase</keyword>
<accession>A0A2T5XY99</accession>
<dbReference type="InterPro" id="IPR023095">
    <property type="entry name" value="Ade_MeTrfase_dom_2"/>
</dbReference>
<dbReference type="Gene3D" id="3.40.50.150">
    <property type="entry name" value="Vaccinia Virus protein VP39"/>
    <property type="match status" value="1"/>
</dbReference>
<name>A0A2T5XY99_9FLAO</name>
<dbReference type="GO" id="GO:0009007">
    <property type="term" value="F:site-specific DNA-methyltransferase (adenine-specific) activity"/>
    <property type="evidence" value="ECO:0007669"/>
    <property type="project" value="UniProtKB-EC"/>
</dbReference>
<gene>
    <name evidence="7" type="ORF">C8P65_101165</name>
</gene>
<evidence type="ECO:0000313" key="7">
    <source>
        <dbReference type="EMBL" id="PTX08500.1"/>
    </source>
</evidence>
<dbReference type="Pfam" id="PF02086">
    <property type="entry name" value="MethyltransfD12"/>
    <property type="match status" value="1"/>
</dbReference>
<evidence type="ECO:0000313" key="8">
    <source>
        <dbReference type="Proteomes" id="UP000243985"/>
    </source>
</evidence>
<evidence type="ECO:0000256" key="4">
    <source>
        <dbReference type="ARBA" id="ARBA00022679"/>
    </source>
</evidence>
<dbReference type="InterPro" id="IPR029063">
    <property type="entry name" value="SAM-dependent_MTases_sf"/>
</dbReference>
<comment type="catalytic activity">
    <reaction evidence="6">
        <text>a 2'-deoxyadenosine in DNA + S-adenosyl-L-methionine = an N(6)-methyl-2'-deoxyadenosine in DNA + S-adenosyl-L-homocysteine + H(+)</text>
        <dbReference type="Rhea" id="RHEA:15197"/>
        <dbReference type="Rhea" id="RHEA-COMP:12418"/>
        <dbReference type="Rhea" id="RHEA-COMP:12419"/>
        <dbReference type="ChEBI" id="CHEBI:15378"/>
        <dbReference type="ChEBI" id="CHEBI:57856"/>
        <dbReference type="ChEBI" id="CHEBI:59789"/>
        <dbReference type="ChEBI" id="CHEBI:90615"/>
        <dbReference type="ChEBI" id="CHEBI:90616"/>
        <dbReference type="EC" id="2.1.1.72"/>
    </reaction>
</comment>
<dbReference type="EMBL" id="QBKG01000001">
    <property type="protein sequence ID" value="PTX08500.1"/>
    <property type="molecule type" value="Genomic_DNA"/>
</dbReference>
<keyword evidence="4" id="KW-0808">Transferase</keyword>
<dbReference type="Gene3D" id="1.10.1020.10">
    <property type="entry name" value="Adenine-specific Methyltransferase, Domain 2"/>
    <property type="match status" value="1"/>
</dbReference>
<dbReference type="EC" id="2.1.1.72" evidence="2"/>
<dbReference type="AlphaFoldDB" id="A0A2T5XY99"/>
<evidence type="ECO:0000256" key="2">
    <source>
        <dbReference type="ARBA" id="ARBA00011900"/>
    </source>
</evidence>
<dbReference type="PANTHER" id="PTHR30481:SF2">
    <property type="entry name" value="SITE-SPECIFIC DNA-METHYLTRANSFERASE (ADENINE-SPECIFIC)"/>
    <property type="match status" value="1"/>
</dbReference>
<dbReference type="GO" id="GO:0006298">
    <property type="term" value="P:mismatch repair"/>
    <property type="evidence" value="ECO:0007669"/>
    <property type="project" value="TreeGrafter"/>
</dbReference>
<evidence type="ECO:0000256" key="1">
    <source>
        <dbReference type="ARBA" id="ARBA00006594"/>
    </source>
</evidence>
<protein>
    <recommendedName>
        <fullName evidence="2">site-specific DNA-methyltransferase (adenine-specific)</fullName>
        <ecNumber evidence="2">2.1.1.72</ecNumber>
    </recommendedName>
</protein>
<dbReference type="RefSeq" id="WP_107780533.1">
    <property type="nucleotide sequence ID" value="NZ_QBKG01000001.1"/>
</dbReference>
<evidence type="ECO:0000256" key="6">
    <source>
        <dbReference type="ARBA" id="ARBA00047942"/>
    </source>
</evidence>
<dbReference type="PIRSF" id="PIRSF000398">
    <property type="entry name" value="M_m6A_EcoRV"/>
    <property type="match status" value="1"/>
</dbReference>
<dbReference type="PRINTS" id="PR00505">
    <property type="entry name" value="D12N6MTFRASE"/>
</dbReference>
<dbReference type="GeneID" id="84579573"/>